<protein>
    <submittedName>
        <fullName evidence="8">Membrane protein insertase YidC</fullName>
    </submittedName>
</protein>
<comment type="similarity">
    <text evidence="5">Belongs to the OXA1/ALB3/YidC family.</text>
</comment>
<sequence>MALLQGIADLLYMVLSGLYGLIGDWGIAVIILTLAVRGLLFVASLHTSRQQLRQARMQKELQAVRTQCGEDNDRLLQETGKLYAKYGIRPISQLASLLVQMPIIYALYQLFSAHGSAMSSLLVPWVASFAQSDPWHIVPIAYAAVSFVSMLIPLTAELAGTGSGLSRSLLPLLATGLSLLFLWRMPVALGLYWTANKLYFILERVFFRTGWGRRLLYKNLPEAS</sequence>
<evidence type="ECO:0000313" key="8">
    <source>
        <dbReference type="EMBL" id="RJG21464.1"/>
    </source>
</evidence>
<evidence type="ECO:0000259" key="7">
    <source>
        <dbReference type="Pfam" id="PF02096"/>
    </source>
</evidence>
<accession>A0A3A3GHA3</accession>
<dbReference type="GO" id="GO:0051205">
    <property type="term" value="P:protein insertion into membrane"/>
    <property type="evidence" value="ECO:0007669"/>
    <property type="project" value="TreeGrafter"/>
</dbReference>
<evidence type="ECO:0000256" key="2">
    <source>
        <dbReference type="ARBA" id="ARBA00022692"/>
    </source>
</evidence>
<feature type="transmembrane region" description="Helical" evidence="6">
    <location>
        <begin position="135"/>
        <end position="156"/>
    </location>
</feature>
<feature type="transmembrane region" description="Helical" evidence="6">
    <location>
        <begin position="168"/>
        <end position="193"/>
    </location>
</feature>
<dbReference type="GO" id="GO:0005886">
    <property type="term" value="C:plasma membrane"/>
    <property type="evidence" value="ECO:0007669"/>
    <property type="project" value="TreeGrafter"/>
</dbReference>
<evidence type="ECO:0000256" key="4">
    <source>
        <dbReference type="ARBA" id="ARBA00023136"/>
    </source>
</evidence>
<dbReference type="EMBL" id="QYZD01000024">
    <property type="protein sequence ID" value="RJG21464.1"/>
    <property type="molecule type" value="Genomic_DNA"/>
</dbReference>
<evidence type="ECO:0000313" key="9">
    <source>
        <dbReference type="Proteomes" id="UP000266177"/>
    </source>
</evidence>
<dbReference type="RefSeq" id="WP_119795537.1">
    <property type="nucleotide sequence ID" value="NZ_QYZD01000024.1"/>
</dbReference>
<evidence type="ECO:0000256" key="1">
    <source>
        <dbReference type="ARBA" id="ARBA00004141"/>
    </source>
</evidence>
<dbReference type="AlphaFoldDB" id="A0A3A3GHA3"/>
<evidence type="ECO:0000256" key="5">
    <source>
        <dbReference type="RuleBase" id="RU003945"/>
    </source>
</evidence>
<name>A0A3A3GHA3_PANTH</name>
<dbReference type="OrthoDB" id="2380676at2"/>
<dbReference type="PANTHER" id="PTHR12428:SF65">
    <property type="entry name" value="CYTOCHROME C OXIDASE ASSEMBLY PROTEIN COX18, MITOCHONDRIAL"/>
    <property type="match status" value="1"/>
</dbReference>
<comment type="caution">
    <text evidence="8">The sequence shown here is derived from an EMBL/GenBank/DDBJ whole genome shotgun (WGS) entry which is preliminary data.</text>
</comment>
<evidence type="ECO:0000256" key="6">
    <source>
        <dbReference type="SAM" id="Phobius"/>
    </source>
</evidence>
<evidence type="ECO:0000256" key="3">
    <source>
        <dbReference type="ARBA" id="ARBA00022989"/>
    </source>
</evidence>
<gene>
    <name evidence="8" type="primary">yidC</name>
    <name evidence="8" type="ORF">DQX05_21595</name>
</gene>
<feature type="domain" description="Membrane insertase YidC/Oxa/ALB C-terminal" evidence="7">
    <location>
        <begin position="25"/>
        <end position="207"/>
    </location>
</feature>
<organism evidence="8 9">
    <name type="scientific">Paenibacillus thiaminolyticus</name>
    <name type="common">Bacillus thiaminolyticus</name>
    <dbReference type="NCBI Taxonomy" id="49283"/>
    <lineage>
        <taxon>Bacteria</taxon>
        <taxon>Bacillati</taxon>
        <taxon>Bacillota</taxon>
        <taxon>Bacilli</taxon>
        <taxon>Bacillales</taxon>
        <taxon>Paenibacillaceae</taxon>
        <taxon>Paenibacillus</taxon>
    </lineage>
</organism>
<reference evidence="8 9" key="1">
    <citation type="submission" date="2018-09" db="EMBL/GenBank/DDBJ databases">
        <title>Paenibacillus SK2017-BO5.</title>
        <authorList>
            <person name="Piskunova J.V."/>
            <person name="Dubiley S.A."/>
            <person name="Severinov K.V."/>
        </authorList>
    </citation>
    <scope>NUCLEOTIDE SEQUENCE [LARGE SCALE GENOMIC DNA]</scope>
    <source>
        <strain evidence="8 9">BO5</strain>
    </source>
</reference>
<keyword evidence="4 6" id="KW-0472">Membrane</keyword>
<dbReference type="PANTHER" id="PTHR12428">
    <property type="entry name" value="OXA1"/>
    <property type="match status" value="1"/>
</dbReference>
<keyword evidence="2 5" id="KW-0812">Transmembrane</keyword>
<keyword evidence="3 6" id="KW-1133">Transmembrane helix</keyword>
<comment type="subcellular location">
    <subcellularLocation>
        <location evidence="1 5">Membrane</location>
        <topology evidence="1 5">Multi-pass membrane protein</topology>
    </subcellularLocation>
</comment>
<dbReference type="Pfam" id="PF02096">
    <property type="entry name" value="60KD_IMP"/>
    <property type="match status" value="1"/>
</dbReference>
<dbReference type="NCBIfam" id="TIGR03592">
    <property type="entry name" value="yidC_oxa1_cterm"/>
    <property type="match status" value="1"/>
</dbReference>
<dbReference type="GO" id="GO:0032977">
    <property type="term" value="F:membrane insertase activity"/>
    <property type="evidence" value="ECO:0007669"/>
    <property type="project" value="InterPro"/>
</dbReference>
<dbReference type="Proteomes" id="UP000266177">
    <property type="component" value="Unassembled WGS sequence"/>
</dbReference>
<proteinExistence type="inferred from homology"/>
<dbReference type="InterPro" id="IPR001708">
    <property type="entry name" value="YidC/ALB3/OXA1/COX18"/>
</dbReference>
<dbReference type="InterPro" id="IPR028055">
    <property type="entry name" value="YidC/Oxa/ALB_C"/>
</dbReference>